<feature type="domain" description="EamA" evidence="4">
    <location>
        <begin position="156"/>
        <end position="282"/>
    </location>
</feature>
<dbReference type="PANTHER" id="PTHR22911">
    <property type="entry name" value="ACYL-MALONYL CONDENSING ENZYME-RELATED"/>
    <property type="match status" value="1"/>
</dbReference>
<gene>
    <name evidence="5" type="ORF">HDA32_003373</name>
</gene>
<evidence type="ECO:0000256" key="2">
    <source>
        <dbReference type="SAM" id="MobiDB-lite"/>
    </source>
</evidence>
<dbReference type="AlphaFoldDB" id="A0A852TZQ7"/>
<dbReference type="InterPro" id="IPR000620">
    <property type="entry name" value="EamA_dom"/>
</dbReference>
<dbReference type="EMBL" id="JACCCC010000001">
    <property type="protein sequence ID" value="NYE48253.1"/>
    <property type="molecule type" value="Genomic_DNA"/>
</dbReference>
<feature type="transmembrane region" description="Helical" evidence="3">
    <location>
        <begin position="271"/>
        <end position="289"/>
    </location>
</feature>
<accession>A0A852TZQ7</accession>
<feature type="transmembrane region" description="Helical" evidence="3">
    <location>
        <begin position="131"/>
        <end position="149"/>
    </location>
</feature>
<dbReference type="Pfam" id="PF00892">
    <property type="entry name" value="EamA"/>
    <property type="match status" value="1"/>
</dbReference>
<evidence type="ECO:0000256" key="3">
    <source>
        <dbReference type="SAM" id="Phobius"/>
    </source>
</evidence>
<keyword evidence="3" id="KW-0812">Transmembrane</keyword>
<dbReference type="SUPFAM" id="SSF103481">
    <property type="entry name" value="Multidrug resistance efflux transporter EmrE"/>
    <property type="match status" value="1"/>
</dbReference>
<organism evidence="5 6">
    <name type="scientific">Spinactinospora alkalitolerans</name>
    <dbReference type="NCBI Taxonomy" id="687207"/>
    <lineage>
        <taxon>Bacteria</taxon>
        <taxon>Bacillati</taxon>
        <taxon>Actinomycetota</taxon>
        <taxon>Actinomycetes</taxon>
        <taxon>Streptosporangiales</taxon>
        <taxon>Nocardiopsidaceae</taxon>
        <taxon>Spinactinospora</taxon>
    </lineage>
</organism>
<protein>
    <submittedName>
        <fullName evidence="5">Inner membrane transporter RhtA</fullName>
    </submittedName>
</protein>
<feature type="transmembrane region" description="Helical" evidence="3">
    <location>
        <begin position="186"/>
        <end position="208"/>
    </location>
</feature>
<feature type="region of interest" description="Disordered" evidence="2">
    <location>
        <begin position="292"/>
        <end position="333"/>
    </location>
</feature>
<dbReference type="Proteomes" id="UP000589036">
    <property type="component" value="Unassembled WGS sequence"/>
</dbReference>
<evidence type="ECO:0000259" key="4">
    <source>
        <dbReference type="Pfam" id="PF00892"/>
    </source>
</evidence>
<dbReference type="GO" id="GO:0005886">
    <property type="term" value="C:plasma membrane"/>
    <property type="evidence" value="ECO:0007669"/>
    <property type="project" value="TreeGrafter"/>
</dbReference>
<keyword evidence="3" id="KW-1133">Transmembrane helix</keyword>
<comment type="similarity">
    <text evidence="1">Belongs to the EamA transporter family.</text>
</comment>
<evidence type="ECO:0000256" key="1">
    <source>
        <dbReference type="ARBA" id="ARBA00007362"/>
    </source>
</evidence>
<keyword evidence="6" id="KW-1185">Reference proteome</keyword>
<feature type="transmembrane region" description="Helical" evidence="3">
    <location>
        <begin position="214"/>
        <end position="232"/>
    </location>
</feature>
<name>A0A852TZQ7_9ACTN</name>
<evidence type="ECO:0000313" key="5">
    <source>
        <dbReference type="EMBL" id="NYE48253.1"/>
    </source>
</evidence>
<feature type="transmembrane region" description="Helical" evidence="3">
    <location>
        <begin position="50"/>
        <end position="68"/>
    </location>
</feature>
<feature type="transmembrane region" description="Helical" evidence="3">
    <location>
        <begin position="155"/>
        <end position="174"/>
    </location>
</feature>
<feature type="transmembrane region" description="Helical" evidence="3">
    <location>
        <begin position="104"/>
        <end position="124"/>
    </location>
</feature>
<feature type="transmembrane region" description="Helical" evidence="3">
    <location>
        <begin position="80"/>
        <end position="98"/>
    </location>
</feature>
<sequence>MTTFSSALLRRARIRVPAPVLLLIGMFVLHAGSASAVRLFDSVGPGGVTWLRLCWAALILLAVSGRSLLPAVRASSWRELGAVVILGTVSAGMMAFYSEATARIDLGTATSLEFLGPLAVGVLALRRRRELVWIAAAVSGVLCLTRPWTGDADPVGVGLGLAGAVCVALYVVLAQRVGGSFGAVHGLALAMTVSAVVTAPLGAPAVVADPDPRVLLSTFGVALLFPLLPFLLEMVALQRMSRTAYSTFVSLDPAVSLLMGMIVIAQTPAPVQVVGMALVVVAGIGSARYNGAAPAAQDPAQRDPAAEDPAAPERGAAERPARAAAPATDPVGV</sequence>
<dbReference type="GO" id="GO:0015565">
    <property type="term" value="F:threonine efflux transmembrane transporter activity"/>
    <property type="evidence" value="ECO:0007669"/>
    <property type="project" value="TreeGrafter"/>
</dbReference>
<comment type="caution">
    <text evidence="5">The sequence shown here is derived from an EMBL/GenBank/DDBJ whole genome shotgun (WGS) entry which is preliminary data.</text>
</comment>
<dbReference type="InterPro" id="IPR037185">
    <property type="entry name" value="EmrE-like"/>
</dbReference>
<evidence type="ECO:0000313" key="6">
    <source>
        <dbReference type="Proteomes" id="UP000589036"/>
    </source>
</evidence>
<dbReference type="PANTHER" id="PTHR22911:SF37">
    <property type="entry name" value="THREONINE_HOMOSERINE EXPORTER RHTA"/>
    <property type="match status" value="1"/>
</dbReference>
<feature type="transmembrane region" description="Helical" evidence="3">
    <location>
        <begin position="244"/>
        <end position="265"/>
    </location>
</feature>
<keyword evidence="3" id="KW-0472">Membrane</keyword>
<reference evidence="5 6" key="1">
    <citation type="submission" date="2020-07" db="EMBL/GenBank/DDBJ databases">
        <title>Sequencing the genomes of 1000 actinobacteria strains.</title>
        <authorList>
            <person name="Klenk H.-P."/>
        </authorList>
    </citation>
    <scope>NUCLEOTIDE SEQUENCE [LARGE SCALE GENOMIC DNA]</scope>
    <source>
        <strain evidence="5 6">CXB654</strain>
    </source>
</reference>
<proteinExistence type="inferred from homology"/>